<dbReference type="InterPro" id="IPR006675">
    <property type="entry name" value="HDIG_dom"/>
</dbReference>
<reference evidence="3 4" key="1">
    <citation type="submission" date="2023-04" db="EMBL/GenBank/DDBJ databases">
        <title>A novel bacteria isolated from coastal sediment.</title>
        <authorList>
            <person name="Liu X.-J."/>
            <person name="Du Z.-J."/>
        </authorList>
    </citation>
    <scope>NUCLEOTIDE SEQUENCE [LARGE SCALE GENOMIC DNA]</scope>
    <source>
        <strain evidence="3 4">SDUM461004</strain>
    </source>
</reference>
<gene>
    <name evidence="3" type="ORF">QEH59_01510</name>
</gene>
<keyword evidence="4" id="KW-1185">Reference proteome</keyword>
<organism evidence="3 4">
    <name type="scientific">Thalassobacterium sedimentorum</name>
    <dbReference type="NCBI Taxonomy" id="3041258"/>
    <lineage>
        <taxon>Bacteria</taxon>
        <taxon>Pseudomonadati</taxon>
        <taxon>Verrucomicrobiota</taxon>
        <taxon>Opitutia</taxon>
        <taxon>Puniceicoccales</taxon>
        <taxon>Coraliomargaritaceae</taxon>
        <taxon>Thalassobacterium</taxon>
    </lineage>
</organism>
<evidence type="ECO:0000313" key="3">
    <source>
        <dbReference type="EMBL" id="MDQ8193084.1"/>
    </source>
</evidence>
<protein>
    <submittedName>
        <fullName evidence="3">HD domain-containing protein</fullName>
    </submittedName>
</protein>
<dbReference type="Pfam" id="PF01966">
    <property type="entry name" value="HD"/>
    <property type="match status" value="1"/>
</dbReference>
<dbReference type="InterPro" id="IPR050798">
    <property type="entry name" value="YhaM_exoribonuc/phosphodiest"/>
</dbReference>
<dbReference type="NCBIfam" id="TIGR00277">
    <property type="entry name" value="HDIG"/>
    <property type="match status" value="1"/>
</dbReference>
<dbReference type="SUPFAM" id="SSF109604">
    <property type="entry name" value="HD-domain/PDEase-like"/>
    <property type="match status" value="1"/>
</dbReference>
<sequence>MSEFKTVQELKQLDPSIAVPFRSIFILRRKTVKTAKNGNPFLSIELGDAGGSFTANAFGDSAVFAALENVPEGAMIRLSGKTEYYQERFSPRLQAAEEVAPEDEEAQSMLSQLVEVPPESESELWAHIEDAIAAIKHPQLHDTVQRVMDEVGAQFRTSTAAISMHHAYRHGLLEHTTHMVRAARALLPLYPQVDADLAIAGIILHDIGKLEEYEGDFAAKVSRIGTLQGHVVLGFRTARKAALQSKLNADLTERLEHIILSHQGEKEWGAAAMAATPEAVFVSMVDNLDAKMGMVQRVLRNTPEGEEFSEYLMGLKTRVLLTPPDKS</sequence>
<dbReference type="SMART" id="SM00471">
    <property type="entry name" value="HDc"/>
    <property type="match status" value="1"/>
</dbReference>
<keyword evidence="1" id="KW-0378">Hydrolase</keyword>
<accession>A0ABU1AEX8</accession>
<feature type="domain" description="HD/PDEase" evidence="2">
    <location>
        <begin position="168"/>
        <end position="300"/>
    </location>
</feature>
<dbReference type="InterPro" id="IPR006674">
    <property type="entry name" value="HD_domain"/>
</dbReference>
<dbReference type="CDD" id="cd00077">
    <property type="entry name" value="HDc"/>
    <property type="match status" value="1"/>
</dbReference>
<evidence type="ECO:0000313" key="4">
    <source>
        <dbReference type="Proteomes" id="UP001243717"/>
    </source>
</evidence>
<comment type="caution">
    <text evidence="3">The sequence shown here is derived from an EMBL/GenBank/DDBJ whole genome shotgun (WGS) entry which is preliminary data.</text>
</comment>
<dbReference type="EMBL" id="JARXIC010000002">
    <property type="protein sequence ID" value="MDQ8193084.1"/>
    <property type="molecule type" value="Genomic_DNA"/>
</dbReference>
<name>A0ABU1AEX8_9BACT</name>
<dbReference type="Gene3D" id="1.10.3210.10">
    <property type="entry name" value="Hypothetical protein af1432"/>
    <property type="match status" value="1"/>
</dbReference>
<evidence type="ECO:0000259" key="2">
    <source>
        <dbReference type="SMART" id="SM00471"/>
    </source>
</evidence>
<dbReference type="PANTHER" id="PTHR37294:SF1">
    <property type="entry name" value="3'-5' EXORIBONUCLEASE YHAM"/>
    <property type="match status" value="1"/>
</dbReference>
<dbReference type="PANTHER" id="PTHR37294">
    <property type="entry name" value="3'-5' EXORIBONUCLEASE YHAM"/>
    <property type="match status" value="1"/>
</dbReference>
<evidence type="ECO:0000256" key="1">
    <source>
        <dbReference type="ARBA" id="ARBA00022801"/>
    </source>
</evidence>
<dbReference type="Proteomes" id="UP001243717">
    <property type="component" value="Unassembled WGS sequence"/>
</dbReference>
<dbReference type="RefSeq" id="WP_308983593.1">
    <property type="nucleotide sequence ID" value="NZ_JARXIC010000002.1"/>
</dbReference>
<dbReference type="InterPro" id="IPR003607">
    <property type="entry name" value="HD/PDEase_dom"/>
</dbReference>
<proteinExistence type="predicted"/>